<protein>
    <submittedName>
        <fullName evidence="1">Uncharacterized protein</fullName>
    </submittedName>
</protein>
<dbReference type="EnsemblMetazoa" id="XM_050657163.1">
    <property type="protein sequence ID" value="XP_050513120.1"/>
    <property type="gene ID" value="LOC126888790"/>
</dbReference>
<evidence type="ECO:0000313" key="2">
    <source>
        <dbReference type="Proteomes" id="UP001652700"/>
    </source>
</evidence>
<sequence length="507" mass="57354">MFQSLSRLFKKPESNETCSEWSPNPKWTQESASLLHNLKIEVLPQPSLEEIIRNSDSFPIEFPTKTNRCNHLKNIVNENELLRNITSAYPVIHEKVLQMCCDFILFKREHGNDNELEFYKAMTPVDLINRLLSKRAVVFVGPYDKYMLLDGATGLGHWEDIGSCREQLPLTMENYMTYDELKLSSLLAISSYTYFINEGHRKNRAEHQEDRNKIEEEGIIIGLVGPRLHKTGAVENQEIVYSKRQHSADNGYGRSIKTSLPKLFADFYEEECLDYHEMNKKKHSGSNGRYVNLFGQENIFDNTFYVKRLTISFDTLLGEADARGSAVSKSVYVHMVGIGLGVWKVSGHQDKLFMDTFGRRILTLGDKLHNISDVCLAYMAESKCAGYSHGDTIPIEGHPNGGIKIHICNRNPHEKLTGEDEGKLLVVTFAWDGNSLPGNEYWFGSLASSSDPAAACSTQVAEIHNPHINPYISGENLRIVTDGTVVTLKEYIEKIGSSVQCDERKSD</sequence>
<dbReference type="Pfam" id="PF16062">
    <property type="entry name" value="MavL-like"/>
    <property type="match status" value="1"/>
</dbReference>
<accession>A0ABM5KSF6</accession>
<dbReference type="InterPro" id="IPR032063">
    <property type="entry name" value="MavL-like"/>
</dbReference>
<dbReference type="RefSeq" id="XP_050513120.1">
    <property type="nucleotide sequence ID" value="XM_050657163.1"/>
</dbReference>
<dbReference type="Proteomes" id="UP001652700">
    <property type="component" value="Unplaced"/>
</dbReference>
<evidence type="ECO:0000313" key="1">
    <source>
        <dbReference type="EnsemblMetazoa" id="XP_050513120.1"/>
    </source>
</evidence>
<reference evidence="1" key="1">
    <citation type="submission" date="2025-05" db="UniProtKB">
        <authorList>
            <consortium name="EnsemblMetazoa"/>
        </authorList>
    </citation>
    <scope>IDENTIFICATION</scope>
</reference>
<organism evidence="1 2">
    <name type="scientific">Diabrotica virgifera virgifera</name>
    <name type="common">western corn rootworm</name>
    <dbReference type="NCBI Taxonomy" id="50390"/>
    <lineage>
        <taxon>Eukaryota</taxon>
        <taxon>Metazoa</taxon>
        <taxon>Ecdysozoa</taxon>
        <taxon>Arthropoda</taxon>
        <taxon>Hexapoda</taxon>
        <taxon>Insecta</taxon>
        <taxon>Pterygota</taxon>
        <taxon>Neoptera</taxon>
        <taxon>Endopterygota</taxon>
        <taxon>Coleoptera</taxon>
        <taxon>Polyphaga</taxon>
        <taxon>Cucujiformia</taxon>
        <taxon>Chrysomeloidea</taxon>
        <taxon>Chrysomelidae</taxon>
        <taxon>Galerucinae</taxon>
        <taxon>Diabroticina</taxon>
        <taxon>Diabroticites</taxon>
        <taxon>Diabrotica</taxon>
    </lineage>
</organism>
<name>A0ABM5KSF6_DIAVI</name>
<proteinExistence type="predicted"/>
<dbReference type="GeneID" id="126888790"/>
<keyword evidence="2" id="KW-1185">Reference proteome</keyword>